<name>A0A1T5E0W2_9SPHN</name>
<dbReference type="STRING" id="439228.SAMN06295920_10669"/>
<dbReference type="EMBL" id="FUYM01000006">
    <property type="protein sequence ID" value="SKB77353.1"/>
    <property type="molecule type" value="Genomic_DNA"/>
</dbReference>
<proteinExistence type="predicted"/>
<dbReference type="PANTHER" id="PTHR13707">
    <property type="entry name" value="KETOACID-COENZYME A TRANSFERASE"/>
    <property type="match status" value="1"/>
</dbReference>
<evidence type="ECO:0000313" key="2">
    <source>
        <dbReference type="EMBL" id="SKB77353.1"/>
    </source>
</evidence>
<gene>
    <name evidence="2" type="ORF">SAMN06295920_10669</name>
</gene>
<sequence>MGPHMGFRNVTTLDKRTTAEAVVGRLRDGMTIGIGGWGPRRKPMALVRALLRSGVKDLTVVAYGGPDVGMLLAAGKVRKLIYGFVSLDAIPLEPYFRKAREAGGLEVLELDEGMLQWGLKAAALRLPFLPTRVGLGTDVFDQGGFRTVTSPYDDGEVLLAMPAVPLDLALIHVHRADRMGNIQALGPDTYYDEWFAKAAKEVVVSAEEVVDRLDLSHPEDAKANIVERCFVQHVVEARHGAHPTSMPPAYGWDMAALKAYVASAGEEDGWARYRADTIGPDEAHYLAQAGGDAIAKLPLPIF</sequence>
<evidence type="ECO:0000256" key="1">
    <source>
        <dbReference type="ARBA" id="ARBA00022679"/>
    </source>
</evidence>
<dbReference type="Pfam" id="PF01144">
    <property type="entry name" value="CoA_trans"/>
    <property type="match status" value="1"/>
</dbReference>
<dbReference type="Gene3D" id="3.30.30.40">
    <property type="match status" value="1"/>
</dbReference>
<dbReference type="AlphaFoldDB" id="A0A1T5E0W2"/>
<dbReference type="InterPro" id="IPR004165">
    <property type="entry name" value="CoA_trans_fam_I"/>
</dbReference>
<keyword evidence="1 2" id="KW-0808">Transferase</keyword>
<reference evidence="3" key="1">
    <citation type="submission" date="2017-02" db="EMBL/GenBank/DDBJ databases">
        <authorList>
            <person name="Varghese N."/>
            <person name="Submissions S."/>
        </authorList>
    </citation>
    <scope>NUCLEOTIDE SEQUENCE [LARGE SCALE GENOMIC DNA]</scope>
    <source>
        <strain evidence="3">UM2</strain>
    </source>
</reference>
<dbReference type="SMART" id="SM00882">
    <property type="entry name" value="CoA_trans"/>
    <property type="match status" value="1"/>
</dbReference>
<protein>
    <submittedName>
        <fullName evidence="2">Glutaconate CoA-transferase subunit A</fullName>
    </submittedName>
</protein>
<dbReference type="InterPro" id="IPR037171">
    <property type="entry name" value="NagB/RpiA_transferase-like"/>
</dbReference>
<dbReference type="Gene3D" id="3.40.1080.10">
    <property type="entry name" value="Glutaconate Coenzyme A-transferase"/>
    <property type="match status" value="1"/>
</dbReference>
<organism evidence="2 3">
    <name type="scientific">Rhizorhabdus histidinilytica</name>
    <dbReference type="NCBI Taxonomy" id="439228"/>
    <lineage>
        <taxon>Bacteria</taxon>
        <taxon>Pseudomonadati</taxon>
        <taxon>Pseudomonadota</taxon>
        <taxon>Alphaproteobacteria</taxon>
        <taxon>Sphingomonadales</taxon>
        <taxon>Sphingomonadaceae</taxon>
        <taxon>Rhizorhabdus</taxon>
    </lineage>
</organism>
<accession>A0A1T5E0W2</accession>
<dbReference type="GO" id="GO:0008410">
    <property type="term" value="F:CoA-transferase activity"/>
    <property type="evidence" value="ECO:0007669"/>
    <property type="project" value="InterPro"/>
</dbReference>
<dbReference type="Proteomes" id="UP000189818">
    <property type="component" value="Unassembled WGS sequence"/>
</dbReference>
<dbReference type="SUPFAM" id="SSF100950">
    <property type="entry name" value="NagB/RpiA/CoA transferase-like"/>
    <property type="match status" value="1"/>
</dbReference>
<dbReference type="PANTHER" id="PTHR13707:SF60">
    <property type="entry name" value="ACETATE COA-TRANSFERASE SUBUNIT ALPHA"/>
    <property type="match status" value="1"/>
</dbReference>
<keyword evidence="3" id="KW-1185">Reference proteome</keyword>
<evidence type="ECO:0000313" key="3">
    <source>
        <dbReference type="Proteomes" id="UP000189818"/>
    </source>
</evidence>